<dbReference type="PANTHER" id="PTHR11895:SF7">
    <property type="entry name" value="GLUTAMYL-TRNA(GLN) AMIDOTRANSFERASE SUBUNIT A, MITOCHONDRIAL"/>
    <property type="match status" value="1"/>
</dbReference>
<sequence>MTVIVHPLELGQGEIKVLVKDSIDIANTKTQAGSQALEDSPLASQHADVVEHILQQGGRILGKTNLHELAFGITGINHYTGTPINPLYPDLIPGGSSSGSAVAVAAGLCDFAVGTDTGGSIRMPAACCGVFGLKPTFARISRKGVLPAHSSLDCVGPLAADIPHLIQAMSMMDPSFDVTAVAAVDFADLKLRVLDVRAETPIWQSIYAFLQQAGIQQHSSAPSRYIAAAYDAAMHIINYENYQAFKHLIPSGKLAPDVESRLKNAVNSNKENCLHAQQIADLFRQEIDQLLDQVDALILPTLPQQVPTLHQIEHTTQLLQLTALVRPFNLSGHPALSLPLQTADGQPVGLQIITKHGEDEKLCLIAKHLVAQATQ</sequence>
<dbReference type="Proteomes" id="UP001243844">
    <property type="component" value="Unassembled WGS sequence"/>
</dbReference>
<dbReference type="InterPro" id="IPR023631">
    <property type="entry name" value="Amidase_dom"/>
</dbReference>
<proteinExistence type="inferred from homology"/>
<dbReference type="Pfam" id="PF01425">
    <property type="entry name" value="Amidase"/>
    <property type="match status" value="2"/>
</dbReference>
<comment type="caution">
    <text evidence="3">The sequence shown here is derived from an EMBL/GenBank/DDBJ whole genome shotgun (WGS) entry which is preliminary data.</text>
</comment>
<dbReference type="PROSITE" id="PS00571">
    <property type="entry name" value="AMIDASES"/>
    <property type="match status" value="1"/>
</dbReference>
<dbReference type="RefSeq" id="WP_308976459.1">
    <property type="nucleotide sequence ID" value="NZ_JAVIDL010000019.1"/>
</dbReference>
<accession>A0AAW8JAH2</accession>
<protein>
    <submittedName>
        <fullName evidence="3">Amidase</fullName>
    </submittedName>
</protein>
<reference evidence="3" key="1">
    <citation type="submission" date="2023-08" db="EMBL/GenBank/DDBJ databases">
        <title>Emergence of clinically-relevant ST2 carbapenem-resistant Acinetobacter baumannii strains in hospital sewages in Zhejiang, East of China.</title>
        <authorList>
            <person name="Kaichao C."/>
            <person name="Zhang R."/>
        </authorList>
    </citation>
    <scope>NUCLEOTIDE SEQUENCE</scope>
    <source>
        <strain evidence="3">M-RB-37</strain>
    </source>
</reference>
<comment type="similarity">
    <text evidence="1">Belongs to the amidase family.</text>
</comment>
<dbReference type="Gene3D" id="3.90.1300.10">
    <property type="entry name" value="Amidase signature (AS) domain"/>
    <property type="match status" value="1"/>
</dbReference>
<dbReference type="InterPro" id="IPR020556">
    <property type="entry name" value="Amidase_CS"/>
</dbReference>
<feature type="domain" description="Amidase" evidence="2">
    <location>
        <begin position="217"/>
        <end position="363"/>
    </location>
</feature>
<feature type="domain" description="Amidase" evidence="2">
    <location>
        <begin position="17"/>
        <end position="172"/>
    </location>
</feature>
<dbReference type="InterPro" id="IPR036928">
    <property type="entry name" value="AS_sf"/>
</dbReference>
<evidence type="ECO:0000259" key="2">
    <source>
        <dbReference type="Pfam" id="PF01425"/>
    </source>
</evidence>
<dbReference type="GO" id="GO:0003824">
    <property type="term" value="F:catalytic activity"/>
    <property type="evidence" value="ECO:0007669"/>
    <property type="project" value="InterPro"/>
</dbReference>
<name>A0AAW8JAH2_9GAMM</name>
<dbReference type="SUPFAM" id="SSF75304">
    <property type="entry name" value="Amidase signature (AS) enzymes"/>
    <property type="match status" value="1"/>
</dbReference>
<organism evidence="3 4">
    <name type="scientific">Acinetobacter rudis</name>
    <dbReference type="NCBI Taxonomy" id="632955"/>
    <lineage>
        <taxon>Bacteria</taxon>
        <taxon>Pseudomonadati</taxon>
        <taxon>Pseudomonadota</taxon>
        <taxon>Gammaproteobacteria</taxon>
        <taxon>Moraxellales</taxon>
        <taxon>Moraxellaceae</taxon>
        <taxon>Acinetobacter</taxon>
    </lineage>
</organism>
<dbReference type="PANTHER" id="PTHR11895">
    <property type="entry name" value="TRANSAMIDASE"/>
    <property type="match status" value="1"/>
</dbReference>
<dbReference type="EMBL" id="JAVIDL010000019">
    <property type="protein sequence ID" value="MDQ8936194.1"/>
    <property type="molecule type" value="Genomic_DNA"/>
</dbReference>
<evidence type="ECO:0000313" key="3">
    <source>
        <dbReference type="EMBL" id="MDQ8936194.1"/>
    </source>
</evidence>
<dbReference type="InterPro" id="IPR000120">
    <property type="entry name" value="Amidase"/>
</dbReference>
<dbReference type="AlphaFoldDB" id="A0AAW8JAH2"/>
<gene>
    <name evidence="3" type="ORF">RFH47_10695</name>
</gene>
<evidence type="ECO:0000313" key="4">
    <source>
        <dbReference type="Proteomes" id="UP001243844"/>
    </source>
</evidence>
<evidence type="ECO:0000256" key="1">
    <source>
        <dbReference type="ARBA" id="ARBA00009199"/>
    </source>
</evidence>